<protein>
    <submittedName>
        <fullName evidence="1">Uncharacterized protein</fullName>
    </submittedName>
</protein>
<comment type="caution">
    <text evidence="1">The sequence shown here is derived from an EMBL/GenBank/DDBJ whole genome shotgun (WGS) entry which is preliminary data.</text>
</comment>
<accession>A0ABP0JPN7</accession>
<organism evidence="1 2">
    <name type="scientific">Durusdinium trenchii</name>
    <dbReference type="NCBI Taxonomy" id="1381693"/>
    <lineage>
        <taxon>Eukaryota</taxon>
        <taxon>Sar</taxon>
        <taxon>Alveolata</taxon>
        <taxon>Dinophyceae</taxon>
        <taxon>Suessiales</taxon>
        <taxon>Symbiodiniaceae</taxon>
        <taxon>Durusdinium</taxon>
    </lineage>
</organism>
<reference evidence="1 2" key="1">
    <citation type="submission" date="2024-02" db="EMBL/GenBank/DDBJ databases">
        <authorList>
            <person name="Chen Y."/>
            <person name="Shah S."/>
            <person name="Dougan E. K."/>
            <person name="Thang M."/>
            <person name="Chan C."/>
        </authorList>
    </citation>
    <scope>NUCLEOTIDE SEQUENCE [LARGE SCALE GENOMIC DNA]</scope>
</reference>
<gene>
    <name evidence="1" type="ORF">SCF082_LOCUS13189</name>
</gene>
<evidence type="ECO:0000313" key="1">
    <source>
        <dbReference type="EMBL" id="CAK9016441.1"/>
    </source>
</evidence>
<dbReference type="EMBL" id="CAXAMM010008114">
    <property type="protein sequence ID" value="CAK9016441.1"/>
    <property type="molecule type" value="Genomic_DNA"/>
</dbReference>
<proteinExistence type="predicted"/>
<keyword evidence="2" id="KW-1185">Reference proteome</keyword>
<dbReference type="Proteomes" id="UP001642464">
    <property type="component" value="Unassembled WGS sequence"/>
</dbReference>
<sequence length="410" mass="46723">MAMVDSCGNACDSWSLCGKWPLPGALWPKPGLRPGLCQEPTSNCTRKEFLESLDLLPLEEQSKPLWLYFSGDSTGRQLCVAFMKHVAGINLGTFTEVKEKVAKCDKTPQPDEAFKRFVNAQAWQIAKYRVGWNQSQVNCNWNATFGQKPVRFTLDWRRFLNDPTNDLHLLEAVAEAGRWPTAWVVTSGVHDCEYLRRNVTWQTSSVQNFFRFLNQHPILKSRTVIVGMEYMVDSREQGKGRRFSNYSSSELSLHNCSRRLHKLMLLGAREHGVYMIPRWKVTRDYEERNGYDIHYPEPVILNELPSLLTGLSCMAKSKQRQRQHVPTSSLNTAPPHETPVLLLHLMMCVGAVTAAKLVFRHRKRFQQKGVRGVEGTEARGPREVEDAHSNEKGGQSLEIEPSEIEPFGPI</sequence>
<evidence type="ECO:0000313" key="2">
    <source>
        <dbReference type="Proteomes" id="UP001642464"/>
    </source>
</evidence>
<name>A0ABP0JPN7_9DINO</name>